<keyword evidence="2" id="KW-0732">Signal</keyword>
<dbReference type="Gene3D" id="3.40.190.150">
    <property type="entry name" value="Bordetella uptake gene, domain 1"/>
    <property type="match status" value="1"/>
</dbReference>
<feature type="signal peptide" evidence="2">
    <location>
        <begin position="1"/>
        <end position="20"/>
    </location>
</feature>
<dbReference type="PIRSF" id="PIRSF017082">
    <property type="entry name" value="YflP"/>
    <property type="match status" value="1"/>
</dbReference>
<dbReference type="KEGG" id="dfi:AXF13_12050"/>
<feature type="chain" id="PRO_5007067503" evidence="2">
    <location>
        <begin position="21"/>
        <end position="332"/>
    </location>
</feature>
<reference evidence="4" key="1">
    <citation type="submission" date="2016-02" db="EMBL/GenBank/DDBJ databases">
        <authorList>
            <person name="Holder M.E."/>
            <person name="Ajami N.J."/>
            <person name="Petrosino J.F."/>
        </authorList>
    </citation>
    <scope>NUCLEOTIDE SEQUENCE [LARGE SCALE GENOMIC DNA]</scope>
    <source>
        <strain evidence="4">CCUG 45958</strain>
    </source>
</reference>
<comment type="similarity">
    <text evidence="1">Belongs to the UPF0065 (bug) family.</text>
</comment>
<organism evidence="3 4">
    <name type="scientific">Desulfovibrio fairfieldensis</name>
    <dbReference type="NCBI Taxonomy" id="44742"/>
    <lineage>
        <taxon>Bacteria</taxon>
        <taxon>Pseudomonadati</taxon>
        <taxon>Thermodesulfobacteriota</taxon>
        <taxon>Desulfovibrionia</taxon>
        <taxon>Desulfovibrionales</taxon>
        <taxon>Desulfovibrionaceae</taxon>
        <taxon>Desulfovibrio</taxon>
    </lineage>
</organism>
<dbReference type="Gene3D" id="3.40.190.10">
    <property type="entry name" value="Periplasmic binding protein-like II"/>
    <property type="match status" value="1"/>
</dbReference>
<dbReference type="InterPro" id="IPR005064">
    <property type="entry name" value="BUG"/>
</dbReference>
<dbReference type="Proteomes" id="UP000069241">
    <property type="component" value="Chromosome"/>
</dbReference>
<sequence length="332" mass="35989">MRKLILAVCLALGVCLPGLASEARADYPQDRPLNIIVPFGPGGAVDIASRILAEYFQKEFKITINVINKPGGAQAIGLNDMLRARPDGYTLCFPAFGGLCTTPKLTNVGFTEKDFKPVAQVTVMELAFSVNKASGLKDFPAFIEAAQKNPADIVYGSTGAITTQRLYLTKLLQRFHNGLKIRHAAYGSGHEVSTALLGKHITAGFQVPTNVLPYVESGDFATIAVTRKTRHPSLPDTPTFREIYTDRLSPEDEQWIDMGSWHGLVASQKVPDERIAALQPLLQKALADPDVIARFKKIGLSVDYLPPKEFGEVIAAGSALVDDVLAGRKSLD</sequence>
<protein>
    <submittedName>
        <fullName evidence="3">Peptidase M56</fullName>
    </submittedName>
</protein>
<evidence type="ECO:0000256" key="2">
    <source>
        <dbReference type="SAM" id="SignalP"/>
    </source>
</evidence>
<dbReference type="PANTHER" id="PTHR42928:SF5">
    <property type="entry name" value="BLR1237 PROTEIN"/>
    <property type="match status" value="1"/>
</dbReference>
<dbReference type="STRING" id="44742.AXF13_12050"/>
<dbReference type="PANTHER" id="PTHR42928">
    <property type="entry name" value="TRICARBOXYLATE-BINDING PROTEIN"/>
    <property type="match status" value="1"/>
</dbReference>
<proteinExistence type="inferred from homology"/>
<dbReference type="AlphaFoldDB" id="A0A0X8JL41"/>
<dbReference type="InterPro" id="IPR042100">
    <property type="entry name" value="Bug_dom1"/>
</dbReference>
<name>A0A0X8JL41_9BACT</name>
<evidence type="ECO:0000313" key="3">
    <source>
        <dbReference type="EMBL" id="AMD90794.1"/>
    </source>
</evidence>
<dbReference type="EMBL" id="CP014229">
    <property type="protein sequence ID" value="AMD90794.1"/>
    <property type="molecule type" value="Genomic_DNA"/>
</dbReference>
<keyword evidence="4" id="KW-1185">Reference proteome</keyword>
<gene>
    <name evidence="3" type="ORF">AXF13_12050</name>
</gene>
<accession>A0A0X8JL41</accession>
<dbReference type="CDD" id="cd07012">
    <property type="entry name" value="PBP2_Bug_TTT"/>
    <property type="match status" value="1"/>
</dbReference>
<evidence type="ECO:0000256" key="1">
    <source>
        <dbReference type="ARBA" id="ARBA00006987"/>
    </source>
</evidence>
<dbReference type="RefSeq" id="WP_062253558.1">
    <property type="nucleotide sequence ID" value="NZ_CP014229.1"/>
</dbReference>
<dbReference type="Pfam" id="PF03401">
    <property type="entry name" value="TctC"/>
    <property type="match status" value="1"/>
</dbReference>
<evidence type="ECO:0000313" key="4">
    <source>
        <dbReference type="Proteomes" id="UP000069241"/>
    </source>
</evidence>